<evidence type="ECO:0000259" key="6">
    <source>
        <dbReference type="Pfam" id="PF13837"/>
    </source>
</evidence>
<gene>
    <name evidence="7" type="primary">ATG12</name>
    <name evidence="7" type="ORF">CDAR_206521</name>
</gene>
<name>A0AAV4S7B3_9ARAC</name>
<protein>
    <recommendedName>
        <fullName evidence="4">Ubiquitin-like protein ATG12</fullName>
    </recommendedName>
</protein>
<keyword evidence="8" id="KW-1185">Reference proteome</keyword>
<accession>A0AAV4S7B3</accession>
<dbReference type="Gene3D" id="1.10.10.60">
    <property type="entry name" value="Homeodomain-like"/>
    <property type="match status" value="2"/>
</dbReference>
<dbReference type="InterPro" id="IPR007242">
    <property type="entry name" value="Atg12"/>
</dbReference>
<dbReference type="SUPFAM" id="SSF54236">
    <property type="entry name" value="Ubiquitin-like"/>
    <property type="match status" value="1"/>
</dbReference>
<dbReference type="GO" id="GO:0000422">
    <property type="term" value="P:autophagy of mitochondrion"/>
    <property type="evidence" value="ECO:0007669"/>
    <property type="project" value="TreeGrafter"/>
</dbReference>
<dbReference type="Pfam" id="PF13837">
    <property type="entry name" value="Myb_DNA-bind_4"/>
    <property type="match status" value="2"/>
</dbReference>
<evidence type="ECO:0000256" key="1">
    <source>
        <dbReference type="ARBA" id="ARBA00022499"/>
    </source>
</evidence>
<feature type="compositionally biased region" description="Polar residues" evidence="5">
    <location>
        <begin position="380"/>
        <end position="398"/>
    </location>
</feature>
<dbReference type="CDD" id="cd01612">
    <property type="entry name" value="Ubl_ATG12"/>
    <property type="match status" value="1"/>
</dbReference>
<dbReference type="GO" id="GO:0000421">
    <property type="term" value="C:autophagosome membrane"/>
    <property type="evidence" value="ECO:0007669"/>
    <property type="project" value="TreeGrafter"/>
</dbReference>
<dbReference type="GO" id="GO:0000045">
    <property type="term" value="P:autophagosome assembly"/>
    <property type="evidence" value="ECO:0007669"/>
    <property type="project" value="InterPro"/>
</dbReference>
<comment type="caution">
    <text evidence="7">The sequence shown here is derived from an EMBL/GenBank/DDBJ whole genome shotgun (WGS) entry which is preliminary data.</text>
</comment>
<dbReference type="InterPro" id="IPR029071">
    <property type="entry name" value="Ubiquitin-like_domsf"/>
</dbReference>
<feature type="domain" description="Myb/SANT-like DNA-binding" evidence="6">
    <location>
        <begin position="265"/>
        <end position="351"/>
    </location>
</feature>
<evidence type="ECO:0000256" key="3">
    <source>
        <dbReference type="ARBA" id="ARBA00023006"/>
    </source>
</evidence>
<evidence type="ECO:0000313" key="7">
    <source>
        <dbReference type="EMBL" id="GIY29219.1"/>
    </source>
</evidence>
<keyword evidence="2 4" id="KW-0833">Ubl conjugation pathway</keyword>
<dbReference type="Pfam" id="PF04110">
    <property type="entry name" value="APG12"/>
    <property type="match status" value="1"/>
</dbReference>
<evidence type="ECO:0000256" key="5">
    <source>
        <dbReference type="SAM" id="MobiDB-lite"/>
    </source>
</evidence>
<sequence>MAGTVEGVTIKKEIEDPVGSPEQSDTPDSGLGQTDNQNPKLTKVWTEGETRSLIELAKVYIPKFKDSSYTKRQLLEDISNELQMIGYDTTPDHVRNKMKYLRTRYRNIVNYNLKHVEKRNMQFGDELAELYSLDYFDRMDSFDRNGNSSSDVSFRSSTSKRNSKSVSQSSSSKPVPASHVDLRTVVTTKKRKATQIVHKGTRFAIKRKMNSKSRSQQLFQCGLCMDKFKTSQDLHGHKCKATGKGKNESPKKKTSSTSNSPNVFHWNSLITMKFLELMKDYQDSHKNSNFRKGNLWVNMSALMKRRGYNILPKELEKKWSILSTAFEKTMKYNKTHKDKKKCAFFKRLTELHQHPSSFDCFKANEPVKMTVEVSPFSFASNSSQVNSRPSTANSTSQRKNSEDQKIMPNHNSMPELMLWLENTWTEYKEIEKKRETLQTQRHNELMEMLSYLVESNTNNSKVTVWLKPTGNAPIIKNKKWVVERNCTIAKIMGFLRQYMKLDSTAAVFLYVNQSFAPSPDSEVGNVFECFNINGKLVLYYSTSPAWG</sequence>
<organism evidence="7 8">
    <name type="scientific">Caerostris darwini</name>
    <dbReference type="NCBI Taxonomy" id="1538125"/>
    <lineage>
        <taxon>Eukaryota</taxon>
        <taxon>Metazoa</taxon>
        <taxon>Ecdysozoa</taxon>
        <taxon>Arthropoda</taxon>
        <taxon>Chelicerata</taxon>
        <taxon>Arachnida</taxon>
        <taxon>Araneae</taxon>
        <taxon>Araneomorphae</taxon>
        <taxon>Entelegynae</taxon>
        <taxon>Araneoidea</taxon>
        <taxon>Araneidae</taxon>
        <taxon>Caerostris</taxon>
    </lineage>
</organism>
<evidence type="ECO:0000256" key="4">
    <source>
        <dbReference type="RuleBase" id="RU361201"/>
    </source>
</evidence>
<dbReference type="GO" id="GO:0061723">
    <property type="term" value="P:glycophagy"/>
    <property type="evidence" value="ECO:0007669"/>
    <property type="project" value="TreeGrafter"/>
</dbReference>
<dbReference type="GO" id="GO:0034727">
    <property type="term" value="P:piecemeal microautophagy of the nucleus"/>
    <property type="evidence" value="ECO:0007669"/>
    <property type="project" value="TreeGrafter"/>
</dbReference>
<dbReference type="GO" id="GO:0034045">
    <property type="term" value="C:phagophore assembly site membrane"/>
    <property type="evidence" value="ECO:0007669"/>
    <property type="project" value="TreeGrafter"/>
</dbReference>
<keyword evidence="3 4" id="KW-0072">Autophagy</keyword>
<dbReference type="GO" id="GO:0034274">
    <property type="term" value="C:Atg12-Atg5-Atg16 complex"/>
    <property type="evidence" value="ECO:0007669"/>
    <property type="project" value="TreeGrafter"/>
</dbReference>
<dbReference type="AlphaFoldDB" id="A0AAV4S7B3"/>
<comment type="similarity">
    <text evidence="4">Belongs to the ATG12 family.</text>
</comment>
<feature type="region of interest" description="Disordered" evidence="5">
    <location>
        <begin position="380"/>
        <end position="409"/>
    </location>
</feature>
<evidence type="ECO:0000256" key="2">
    <source>
        <dbReference type="ARBA" id="ARBA00022786"/>
    </source>
</evidence>
<evidence type="ECO:0000313" key="8">
    <source>
        <dbReference type="Proteomes" id="UP001054837"/>
    </source>
</evidence>
<feature type="compositionally biased region" description="Polar residues" evidence="5">
    <location>
        <begin position="21"/>
        <end position="40"/>
    </location>
</feature>
<reference evidence="7 8" key="1">
    <citation type="submission" date="2021-06" db="EMBL/GenBank/DDBJ databases">
        <title>Caerostris darwini draft genome.</title>
        <authorList>
            <person name="Kono N."/>
            <person name="Arakawa K."/>
        </authorList>
    </citation>
    <scope>NUCLEOTIDE SEQUENCE [LARGE SCALE GENOMIC DNA]</scope>
</reference>
<dbReference type="EMBL" id="BPLQ01007290">
    <property type="protein sequence ID" value="GIY29219.1"/>
    <property type="molecule type" value="Genomic_DNA"/>
</dbReference>
<comment type="function">
    <text evidence="4">Ubiquitin-like protein involved in autophagic vesicle formation.</text>
</comment>
<proteinExistence type="inferred from homology"/>
<dbReference type="Gene3D" id="3.10.20.90">
    <property type="entry name" value="Phosphatidylinositol 3-kinase Catalytic Subunit, Chain A, domain 1"/>
    <property type="match status" value="1"/>
</dbReference>
<feature type="domain" description="Myb/SANT-like DNA-binding" evidence="6">
    <location>
        <begin position="44"/>
        <end position="139"/>
    </location>
</feature>
<dbReference type="PANTHER" id="PTHR13385">
    <property type="entry name" value="AUTOPHAGY PROTEIN 12"/>
    <property type="match status" value="1"/>
</dbReference>
<dbReference type="PANTHER" id="PTHR13385:SF0">
    <property type="entry name" value="UBIQUITIN-LIKE PROTEIN ATG12"/>
    <property type="match status" value="1"/>
</dbReference>
<dbReference type="Proteomes" id="UP001054837">
    <property type="component" value="Unassembled WGS sequence"/>
</dbReference>
<feature type="compositionally biased region" description="Low complexity" evidence="5">
    <location>
        <begin position="148"/>
        <end position="181"/>
    </location>
</feature>
<dbReference type="GO" id="GO:0019776">
    <property type="term" value="F:Atg8-family ligase activity"/>
    <property type="evidence" value="ECO:0007669"/>
    <property type="project" value="TreeGrafter"/>
</dbReference>
<dbReference type="FunFam" id="3.10.20.90:FF:000150">
    <property type="entry name" value="Ubiquitin-like protein ATG12"/>
    <property type="match status" value="1"/>
</dbReference>
<dbReference type="GO" id="GO:0097352">
    <property type="term" value="P:autophagosome maturation"/>
    <property type="evidence" value="ECO:0007669"/>
    <property type="project" value="TreeGrafter"/>
</dbReference>
<keyword evidence="1 4" id="KW-1017">Isopeptide bond</keyword>
<comment type="subunit">
    <text evidence="4">Forms a conjugate with ATG5.</text>
</comment>
<feature type="region of interest" description="Disordered" evidence="5">
    <location>
        <begin position="236"/>
        <end position="260"/>
    </location>
</feature>
<feature type="region of interest" description="Disordered" evidence="5">
    <location>
        <begin position="1"/>
        <end position="41"/>
    </location>
</feature>
<feature type="region of interest" description="Disordered" evidence="5">
    <location>
        <begin position="146"/>
        <end position="181"/>
    </location>
</feature>
<dbReference type="InterPro" id="IPR044822">
    <property type="entry name" value="Myb_DNA-bind_4"/>
</dbReference>